<organism evidence="1">
    <name type="scientific">Siphoviridae sp. ct6d71</name>
    <dbReference type="NCBI Taxonomy" id="2826298"/>
    <lineage>
        <taxon>Viruses</taxon>
        <taxon>Duplodnaviria</taxon>
        <taxon>Heunggongvirae</taxon>
        <taxon>Uroviricota</taxon>
        <taxon>Caudoviricetes</taxon>
    </lineage>
</organism>
<proteinExistence type="predicted"/>
<accession>A0A8S5R2R4</accession>
<protein>
    <submittedName>
        <fullName evidence="1">Uncharacterized protein</fullName>
    </submittedName>
</protein>
<name>A0A8S5R2R4_9CAUD</name>
<sequence length="83" mass="10022">MERLKYKRKCTYKSCDATFYYGKRGLKLVIIQDSKTKKIVEILKEEEFDKCYERDYEVYDKVIDDIKSGKGLKKRKHRKDEGT</sequence>
<evidence type="ECO:0000313" key="1">
    <source>
        <dbReference type="EMBL" id="DAE25442.1"/>
    </source>
</evidence>
<reference evidence="1" key="1">
    <citation type="journal article" date="2021" name="Proc. Natl. Acad. Sci. U.S.A.">
        <title>A Catalog of Tens of Thousands of Viruses from Human Metagenomes Reveals Hidden Associations with Chronic Diseases.</title>
        <authorList>
            <person name="Tisza M.J."/>
            <person name="Buck C.B."/>
        </authorList>
    </citation>
    <scope>NUCLEOTIDE SEQUENCE</scope>
    <source>
        <strain evidence="1">Ct6d71</strain>
    </source>
</reference>
<dbReference type="EMBL" id="BK015797">
    <property type="protein sequence ID" value="DAE25442.1"/>
    <property type="molecule type" value="Genomic_DNA"/>
</dbReference>